<evidence type="ECO:0000256" key="6">
    <source>
        <dbReference type="RuleBase" id="RU369006"/>
    </source>
</evidence>
<evidence type="ECO:0000313" key="8">
    <source>
        <dbReference type="EMBL" id="MXU99244.1"/>
    </source>
</evidence>
<name>A0A6B0VBS8_IXORI</name>
<accession>A0A6B0VBS8</accession>
<comment type="subcellular location">
    <subcellularLocation>
        <location evidence="1 6">Secreted</location>
    </subcellularLocation>
</comment>
<evidence type="ECO:0000256" key="5">
    <source>
        <dbReference type="ARBA" id="ARBA00023180"/>
    </source>
</evidence>
<dbReference type="InterPro" id="IPR045797">
    <property type="entry name" value="EVA_Class_A"/>
</dbReference>
<feature type="chain" id="PRO_5025365513" description="Evasin" evidence="7">
    <location>
        <begin position="20"/>
        <end position="416"/>
    </location>
</feature>
<dbReference type="GO" id="GO:0005576">
    <property type="term" value="C:extracellular region"/>
    <property type="evidence" value="ECO:0007669"/>
    <property type="project" value="UniProtKB-SubCell"/>
</dbReference>
<evidence type="ECO:0000256" key="4">
    <source>
        <dbReference type="ARBA" id="ARBA00023157"/>
    </source>
</evidence>
<evidence type="ECO:0000256" key="2">
    <source>
        <dbReference type="ARBA" id="ARBA00022525"/>
    </source>
</evidence>
<feature type="signal peptide" evidence="7">
    <location>
        <begin position="1"/>
        <end position="19"/>
    </location>
</feature>
<keyword evidence="2 6" id="KW-0964">Secreted</keyword>
<protein>
    <recommendedName>
        <fullName evidence="6">Evasin</fullName>
    </recommendedName>
</protein>
<dbReference type="GO" id="GO:0019957">
    <property type="term" value="F:C-C chemokine binding"/>
    <property type="evidence" value="ECO:0007669"/>
    <property type="project" value="InterPro"/>
</dbReference>
<evidence type="ECO:0000256" key="7">
    <source>
        <dbReference type="SAM" id="SignalP"/>
    </source>
</evidence>
<evidence type="ECO:0000256" key="1">
    <source>
        <dbReference type="ARBA" id="ARBA00004613"/>
    </source>
</evidence>
<organism evidence="8">
    <name type="scientific">Ixodes ricinus</name>
    <name type="common">Common tick</name>
    <name type="synonym">Acarus ricinus</name>
    <dbReference type="NCBI Taxonomy" id="34613"/>
    <lineage>
        <taxon>Eukaryota</taxon>
        <taxon>Metazoa</taxon>
        <taxon>Ecdysozoa</taxon>
        <taxon>Arthropoda</taxon>
        <taxon>Chelicerata</taxon>
        <taxon>Arachnida</taxon>
        <taxon>Acari</taxon>
        <taxon>Parasitiformes</taxon>
        <taxon>Ixodida</taxon>
        <taxon>Ixodoidea</taxon>
        <taxon>Ixodidae</taxon>
        <taxon>Ixodinae</taxon>
        <taxon>Ixodes</taxon>
    </lineage>
</organism>
<comment type="function">
    <text evidence="6">Salivary chemokine-binding protein which binds to host chemokines.</text>
</comment>
<keyword evidence="3 6" id="KW-0732">Signal</keyword>
<dbReference type="Pfam" id="PF19429">
    <property type="entry name" value="EVA_Class_A"/>
    <property type="match status" value="1"/>
</dbReference>
<sequence>MTLWVLGVVISAKLCFNEARVIGRWCGIDAVEINGSWPIALSCSCKFNENFVGPLPCVSSVTETAEENVVTIVVGKCNYRCLVDENPTKYVVDLQTKPKLASELGFSLHPPCVPLEVKATGKLFVSTNCQKYCYGRKPKDVNDGTLCVMDWITTATQKQKVLRTGACWNGLCTEVHDVPWRHPHGCVDRNIAVNGKTIADSCVSHCNHKWAEIREDGTLCARIKRKNILGKTKVDTVGVCQQGWCSSISLSKKFTRTEVTTDGCTSPNEILDYSITVAKTCKMTCPNGTTRNQDDGTMCTLEHSSGLFTKQVSTVGICANGTCIRKSIFQHKPHDTTDTGCHVKDFEVESGVFVATKCMASCRHKRKHKVPNGTPCLMYFIRKYSRLWKSEKTIALGECQDGHCVRGRHSRNITFY</sequence>
<dbReference type="AlphaFoldDB" id="A0A6B0VBS8"/>
<dbReference type="Gene3D" id="2.30.130.100">
    <property type="match status" value="1"/>
</dbReference>
<dbReference type="EMBL" id="GIFC01017161">
    <property type="protein sequence ID" value="MXU99244.1"/>
    <property type="molecule type" value="Transcribed_RNA"/>
</dbReference>
<evidence type="ECO:0000256" key="3">
    <source>
        <dbReference type="ARBA" id="ARBA00022729"/>
    </source>
</evidence>
<keyword evidence="4 6" id="KW-1015">Disulfide bond</keyword>
<proteinExistence type="predicted"/>
<reference evidence="8" key="1">
    <citation type="submission" date="2019-12" db="EMBL/GenBank/DDBJ databases">
        <title>An insight into the sialome of adult female Ixodes ricinus ticks feeding for 6 days.</title>
        <authorList>
            <person name="Perner J."/>
            <person name="Ribeiro J.M.C."/>
        </authorList>
    </citation>
    <scope>NUCLEOTIDE SEQUENCE</scope>
    <source>
        <strain evidence="8">Semi-engorged</strain>
        <tissue evidence="8">Salivary glands</tissue>
    </source>
</reference>
<keyword evidence="5 6" id="KW-0325">Glycoprotein</keyword>